<evidence type="ECO:0000313" key="6">
    <source>
        <dbReference type="EMBL" id="KAK0745552.1"/>
    </source>
</evidence>
<feature type="domain" description="Diels-Alderase C-terminal" evidence="4">
    <location>
        <begin position="233"/>
        <end position="380"/>
    </location>
</feature>
<dbReference type="InterPro" id="IPR056402">
    <property type="entry name" value="DA_N"/>
</dbReference>
<dbReference type="GO" id="GO:0016853">
    <property type="term" value="F:isomerase activity"/>
    <property type="evidence" value="ECO:0007669"/>
    <property type="project" value="UniProtKB-KW"/>
</dbReference>
<dbReference type="Pfam" id="PF22903">
    <property type="entry name" value="DA_C"/>
    <property type="match status" value="1"/>
</dbReference>
<dbReference type="EMBL" id="JAUKUD010000004">
    <property type="protein sequence ID" value="KAK0745552.1"/>
    <property type="molecule type" value="Genomic_DNA"/>
</dbReference>
<feature type="chain" id="PRO_5041407111" evidence="3">
    <location>
        <begin position="19"/>
        <end position="390"/>
    </location>
</feature>
<proteinExistence type="inferred from homology"/>
<evidence type="ECO:0000256" key="3">
    <source>
        <dbReference type="SAM" id="SignalP"/>
    </source>
</evidence>
<evidence type="ECO:0000313" key="7">
    <source>
        <dbReference type="Proteomes" id="UP001172155"/>
    </source>
</evidence>
<feature type="signal peptide" evidence="3">
    <location>
        <begin position="1"/>
        <end position="18"/>
    </location>
</feature>
<keyword evidence="1" id="KW-0413">Isomerase</keyword>
<name>A0AA40EUC7_9PEZI</name>
<feature type="domain" description="Diels-Alderase N-terminal" evidence="5">
    <location>
        <begin position="56"/>
        <end position="229"/>
    </location>
</feature>
<comment type="caution">
    <text evidence="6">The sequence shown here is derived from an EMBL/GenBank/DDBJ whole genome shotgun (WGS) entry which is preliminary data.</text>
</comment>
<organism evidence="6 7">
    <name type="scientific">Schizothecium vesticola</name>
    <dbReference type="NCBI Taxonomy" id="314040"/>
    <lineage>
        <taxon>Eukaryota</taxon>
        <taxon>Fungi</taxon>
        <taxon>Dikarya</taxon>
        <taxon>Ascomycota</taxon>
        <taxon>Pezizomycotina</taxon>
        <taxon>Sordariomycetes</taxon>
        <taxon>Sordariomycetidae</taxon>
        <taxon>Sordariales</taxon>
        <taxon>Schizotheciaceae</taxon>
        <taxon>Schizothecium</taxon>
    </lineage>
</organism>
<accession>A0AA40EUC7</accession>
<reference evidence="6" key="1">
    <citation type="submission" date="2023-06" db="EMBL/GenBank/DDBJ databases">
        <title>Genome-scale phylogeny and comparative genomics of the fungal order Sordariales.</title>
        <authorList>
            <consortium name="Lawrence Berkeley National Laboratory"/>
            <person name="Hensen N."/>
            <person name="Bonometti L."/>
            <person name="Westerberg I."/>
            <person name="Brannstrom I.O."/>
            <person name="Guillou S."/>
            <person name="Cros-Aarteil S."/>
            <person name="Calhoun S."/>
            <person name="Haridas S."/>
            <person name="Kuo A."/>
            <person name="Mondo S."/>
            <person name="Pangilinan J."/>
            <person name="Riley R."/>
            <person name="LaButti K."/>
            <person name="Andreopoulos B."/>
            <person name="Lipzen A."/>
            <person name="Chen C."/>
            <person name="Yanf M."/>
            <person name="Daum C."/>
            <person name="Ng V."/>
            <person name="Clum A."/>
            <person name="Steindorff A."/>
            <person name="Ohm R."/>
            <person name="Martin F."/>
            <person name="Silar P."/>
            <person name="Natvig D."/>
            <person name="Lalanne C."/>
            <person name="Gautier V."/>
            <person name="Ament-velasquez S.L."/>
            <person name="Kruys A."/>
            <person name="Hutchinson M.I."/>
            <person name="Powell A.J."/>
            <person name="Barry K."/>
            <person name="Miller A.N."/>
            <person name="Grigoriev I.V."/>
            <person name="Debuchy R."/>
            <person name="Gladieux P."/>
            <person name="Thoren M.H."/>
            <person name="Johannesson H."/>
        </authorList>
    </citation>
    <scope>NUCLEOTIDE SEQUENCE</scope>
    <source>
        <strain evidence="6">SMH3187-1</strain>
    </source>
</reference>
<gene>
    <name evidence="6" type="ORF">B0T18DRAFT_325149</name>
</gene>
<keyword evidence="7" id="KW-1185">Reference proteome</keyword>
<keyword evidence="3" id="KW-0732">Signal</keyword>
<dbReference type="InterPro" id="IPR054499">
    <property type="entry name" value="DA_C"/>
</dbReference>
<dbReference type="Proteomes" id="UP001172155">
    <property type="component" value="Unassembled WGS sequence"/>
</dbReference>
<sequence length="390" mass="42343">MLSEWYLLSLLAVTAAVASPCQPINCSVDTALAGAYVNGSVSMVDNPLTHFDGPKTGGFNATVGEDWSFEGAAADGQSAMAFTLTRGLIVGTVGGQRALLTAVWPNGTRFMESMWADVSTVKVCDDMTIATWYNGTSGLNWTIEAAKDFSRTIVHIKSANIQGTFILSPISPPVYPNGLIYPDLRGDNKFAPYLWWVESVPVGVVEVNLTIRGTPFVLHNGIGGRERNWHSFPWAQISARWDMIRAQVGPYSLVSLTYESKIDGQTYFSAVIMEGQKVVFRTRTLAQEVSTTENYGSFDLQYNGNVRLSSDPAATTPLPESRHTGYLMEMVAPGTGEHWKFKIDYTKCVYWFPAGKDGRVAGFAGAVKGGLVGGAQFVGRVSGNAMEKNL</sequence>
<dbReference type="Pfam" id="PF24137">
    <property type="entry name" value="DA_N"/>
    <property type="match status" value="1"/>
</dbReference>
<evidence type="ECO:0000256" key="2">
    <source>
        <dbReference type="ARBA" id="ARBA00046325"/>
    </source>
</evidence>
<evidence type="ECO:0000256" key="1">
    <source>
        <dbReference type="ARBA" id="ARBA00023235"/>
    </source>
</evidence>
<evidence type="ECO:0000259" key="4">
    <source>
        <dbReference type="Pfam" id="PF22903"/>
    </source>
</evidence>
<evidence type="ECO:0000259" key="5">
    <source>
        <dbReference type="Pfam" id="PF24137"/>
    </source>
</evidence>
<protein>
    <submittedName>
        <fullName evidence="6">Uncharacterized protein</fullName>
    </submittedName>
</protein>
<dbReference type="SUPFAM" id="SSF159245">
    <property type="entry name" value="AttH-like"/>
    <property type="match status" value="1"/>
</dbReference>
<dbReference type="AlphaFoldDB" id="A0AA40EUC7"/>
<comment type="similarity">
    <text evidence="2">Belongs to the Diels-Alderase family.</text>
</comment>